<dbReference type="PANTHER" id="PTHR13946">
    <property type="entry name" value="DNA-DIRECTED RNA POLYMERASE I,II,III"/>
    <property type="match status" value="1"/>
</dbReference>
<keyword evidence="10" id="KW-1185">Reference proteome</keyword>
<dbReference type="Proteomes" id="UP001329430">
    <property type="component" value="Chromosome 5"/>
</dbReference>
<dbReference type="GO" id="GO:0003899">
    <property type="term" value="F:DNA-directed RNA polymerase activity"/>
    <property type="evidence" value="ECO:0007669"/>
    <property type="project" value="InterPro"/>
</dbReference>
<dbReference type="EMBL" id="JAVRBK010000005">
    <property type="protein sequence ID" value="KAK5644033.1"/>
    <property type="molecule type" value="Genomic_DNA"/>
</dbReference>
<dbReference type="PROSITE" id="PS01154">
    <property type="entry name" value="RNA_POL_L_13KD"/>
    <property type="match status" value="1"/>
</dbReference>
<dbReference type="GO" id="GO:0046983">
    <property type="term" value="F:protein dimerization activity"/>
    <property type="evidence" value="ECO:0007669"/>
    <property type="project" value="InterPro"/>
</dbReference>
<sequence>MPIAQLAGNDPSEEKSKTFVFHDEGHTLGNVLRCVISSYNDVEFCGYTVPHPAESKMHFRIQMYEGRAIDALKRGLTDLVKMCDHTIEKFNEELISFKTENQLNTEN</sequence>
<dbReference type="GO" id="GO:0006383">
    <property type="term" value="P:transcription by RNA polymerase III"/>
    <property type="evidence" value="ECO:0007669"/>
    <property type="project" value="TreeGrafter"/>
</dbReference>
<dbReference type="InterPro" id="IPR036603">
    <property type="entry name" value="RBP11-like"/>
</dbReference>
<evidence type="ECO:0000256" key="2">
    <source>
        <dbReference type="ARBA" id="ARBA00022079"/>
    </source>
</evidence>
<dbReference type="AlphaFoldDB" id="A0AAN7ZLX2"/>
<comment type="caution">
    <text evidence="9">The sequence shown here is derived from an EMBL/GenBank/DDBJ whole genome shotgun (WGS) entry which is preliminary data.</text>
</comment>
<dbReference type="InterPro" id="IPR022905">
    <property type="entry name" value="Rpo11-like"/>
</dbReference>
<dbReference type="PANTHER" id="PTHR13946:SF28">
    <property type="entry name" value="DNA-DIRECTED RNA POLYMERASES I AND III SUBUNIT RPAC2"/>
    <property type="match status" value="1"/>
</dbReference>
<evidence type="ECO:0000313" key="10">
    <source>
        <dbReference type="Proteomes" id="UP001329430"/>
    </source>
</evidence>
<protein>
    <recommendedName>
        <fullName evidence="2">DNA-directed RNA polymerases I and III subunit RPAC2</fullName>
    </recommendedName>
    <alternativeName>
        <fullName evidence="7">DNA-directed RNA polymerase I subunit D</fullName>
    </alternativeName>
</protein>
<comment type="subcellular location">
    <subcellularLocation>
        <location evidence="1">Nucleus</location>
    </subcellularLocation>
</comment>
<dbReference type="GO" id="GO:0003677">
    <property type="term" value="F:DNA binding"/>
    <property type="evidence" value="ECO:0007669"/>
    <property type="project" value="InterPro"/>
</dbReference>
<dbReference type="CDD" id="cd07029">
    <property type="entry name" value="RNAP_I_III_AC19"/>
    <property type="match status" value="1"/>
</dbReference>
<dbReference type="Gene3D" id="3.30.1360.10">
    <property type="entry name" value="RNA polymerase, RBP11-like subunit"/>
    <property type="match status" value="1"/>
</dbReference>
<name>A0AAN7ZLX2_9COLE</name>
<keyword evidence="4" id="KW-0804">Transcription</keyword>
<proteinExistence type="inferred from homology"/>
<evidence type="ECO:0000313" key="9">
    <source>
        <dbReference type="EMBL" id="KAK5644033.1"/>
    </source>
</evidence>
<evidence type="ECO:0000256" key="4">
    <source>
        <dbReference type="ARBA" id="ARBA00023163"/>
    </source>
</evidence>
<gene>
    <name evidence="9" type="ORF">RI129_007878</name>
</gene>
<reference evidence="9 10" key="1">
    <citation type="journal article" date="2024" name="Insects">
        <title>An Improved Chromosome-Level Genome Assembly of the Firefly Pyrocoelia pectoralis.</title>
        <authorList>
            <person name="Fu X."/>
            <person name="Meyer-Rochow V.B."/>
            <person name="Ballantyne L."/>
            <person name="Zhu X."/>
        </authorList>
    </citation>
    <scope>NUCLEOTIDE SEQUENCE [LARGE SCALE GENOMIC DNA]</scope>
    <source>
        <strain evidence="9">XCY_ONT2</strain>
    </source>
</reference>
<comment type="similarity">
    <text evidence="6">Belongs to the archaeal Rpo11/eukaryotic RPB11/RPC19 RNA polymerase subunit family.</text>
</comment>
<dbReference type="HAMAP" id="MF_00261">
    <property type="entry name" value="RNApol_arch_Rpo11"/>
    <property type="match status" value="1"/>
</dbReference>
<organism evidence="9 10">
    <name type="scientific">Pyrocoelia pectoralis</name>
    <dbReference type="NCBI Taxonomy" id="417401"/>
    <lineage>
        <taxon>Eukaryota</taxon>
        <taxon>Metazoa</taxon>
        <taxon>Ecdysozoa</taxon>
        <taxon>Arthropoda</taxon>
        <taxon>Hexapoda</taxon>
        <taxon>Insecta</taxon>
        <taxon>Pterygota</taxon>
        <taxon>Neoptera</taxon>
        <taxon>Endopterygota</taxon>
        <taxon>Coleoptera</taxon>
        <taxon>Polyphaga</taxon>
        <taxon>Elateriformia</taxon>
        <taxon>Elateroidea</taxon>
        <taxon>Lampyridae</taxon>
        <taxon>Lampyrinae</taxon>
        <taxon>Pyrocoelia</taxon>
    </lineage>
</organism>
<evidence type="ECO:0000256" key="5">
    <source>
        <dbReference type="ARBA" id="ARBA00023242"/>
    </source>
</evidence>
<keyword evidence="5" id="KW-0539">Nucleus</keyword>
<dbReference type="InterPro" id="IPR009025">
    <property type="entry name" value="RBP11-like_dimer"/>
</dbReference>
<evidence type="ECO:0000256" key="7">
    <source>
        <dbReference type="ARBA" id="ARBA00031757"/>
    </source>
</evidence>
<evidence type="ECO:0000259" key="8">
    <source>
        <dbReference type="Pfam" id="PF13656"/>
    </source>
</evidence>
<accession>A0AAN7ZLX2</accession>
<dbReference type="Pfam" id="PF13656">
    <property type="entry name" value="RNA_pol_L_2"/>
    <property type="match status" value="1"/>
</dbReference>
<evidence type="ECO:0000256" key="3">
    <source>
        <dbReference type="ARBA" id="ARBA00022478"/>
    </source>
</evidence>
<evidence type="ECO:0000256" key="6">
    <source>
        <dbReference type="ARBA" id="ARBA00025751"/>
    </source>
</evidence>
<dbReference type="InterPro" id="IPR008193">
    <property type="entry name" value="RNA_pol_Rpb11_13-16kDa_CS"/>
</dbReference>
<dbReference type="FunFam" id="3.30.1360.10:FF:000006">
    <property type="entry name" value="DNA-directed RNA polymerases I and III subunit RPAC2"/>
    <property type="match status" value="1"/>
</dbReference>
<dbReference type="GO" id="GO:0005736">
    <property type="term" value="C:RNA polymerase I complex"/>
    <property type="evidence" value="ECO:0007669"/>
    <property type="project" value="TreeGrafter"/>
</dbReference>
<dbReference type="GO" id="GO:0006362">
    <property type="term" value="P:transcription elongation by RNA polymerase I"/>
    <property type="evidence" value="ECO:0007669"/>
    <property type="project" value="TreeGrafter"/>
</dbReference>
<feature type="domain" description="DNA-directed RNA polymerase RBP11-like dimerisation" evidence="8">
    <location>
        <begin position="18"/>
        <end position="88"/>
    </location>
</feature>
<evidence type="ECO:0000256" key="1">
    <source>
        <dbReference type="ARBA" id="ARBA00004123"/>
    </source>
</evidence>
<dbReference type="InterPro" id="IPR033898">
    <property type="entry name" value="RNAP_AC19"/>
</dbReference>
<dbReference type="SUPFAM" id="SSF55257">
    <property type="entry name" value="RBP11-like subunits of RNA polymerase"/>
    <property type="match status" value="1"/>
</dbReference>
<dbReference type="GO" id="GO:0005666">
    <property type="term" value="C:RNA polymerase III complex"/>
    <property type="evidence" value="ECO:0007669"/>
    <property type="project" value="TreeGrafter"/>
</dbReference>
<keyword evidence="3" id="KW-0240">DNA-directed RNA polymerase</keyword>